<keyword evidence="2" id="KW-1185">Reference proteome</keyword>
<proteinExistence type="predicted"/>
<dbReference type="AlphaFoldDB" id="A0A0C2ZKS1"/>
<protein>
    <recommendedName>
        <fullName evidence="3">Tc1-like transposase DDE domain-containing protein</fullName>
    </recommendedName>
</protein>
<dbReference type="Proteomes" id="UP000053989">
    <property type="component" value="Unassembled WGS sequence"/>
</dbReference>
<dbReference type="PANTHER" id="PTHR35871">
    <property type="entry name" value="EXPRESSED PROTEIN"/>
    <property type="match status" value="1"/>
</dbReference>
<dbReference type="InterPro" id="IPR036397">
    <property type="entry name" value="RNaseH_sf"/>
</dbReference>
<evidence type="ECO:0000313" key="2">
    <source>
        <dbReference type="Proteomes" id="UP000053989"/>
    </source>
</evidence>
<accession>A0A0C2ZKS1</accession>
<evidence type="ECO:0008006" key="3">
    <source>
        <dbReference type="Google" id="ProtNLM"/>
    </source>
</evidence>
<dbReference type="GO" id="GO:0003676">
    <property type="term" value="F:nucleic acid binding"/>
    <property type="evidence" value="ECO:0007669"/>
    <property type="project" value="InterPro"/>
</dbReference>
<dbReference type="Gene3D" id="3.30.420.10">
    <property type="entry name" value="Ribonuclease H-like superfamily/Ribonuclease H"/>
    <property type="match status" value="1"/>
</dbReference>
<dbReference type="HOGENOM" id="CLU_005726_1_0_1"/>
<gene>
    <name evidence="1" type="ORF">SCLCIDRAFT_120192</name>
</gene>
<dbReference type="EMBL" id="KN822045">
    <property type="protein sequence ID" value="KIM62173.1"/>
    <property type="molecule type" value="Genomic_DNA"/>
</dbReference>
<organism evidence="1 2">
    <name type="scientific">Scleroderma citrinum Foug A</name>
    <dbReference type="NCBI Taxonomy" id="1036808"/>
    <lineage>
        <taxon>Eukaryota</taxon>
        <taxon>Fungi</taxon>
        <taxon>Dikarya</taxon>
        <taxon>Basidiomycota</taxon>
        <taxon>Agaricomycotina</taxon>
        <taxon>Agaricomycetes</taxon>
        <taxon>Agaricomycetidae</taxon>
        <taxon>Boletales</taxon>
        <taxon>Sclerodermatineae</taxon>
        <taxon>Sclerodermataceae</taxon>
        <taxon>Scleroderma</taxon>
    </lineage>
</organism>
<reference evidence="2" key="2">
    <citation type="submission" date="2015-01" db="EMBL/GenBank/DDBJ databases">
        <title>Evolutionary Origins and Diversification of the Mycorrhizal Mutualists.</title>
        <authorList>
            <consortium name="DOE Joint Genome Institute"/>
            <consortium name="Mycorrhizal Genomics Consortium"/>
            <person name="Kohler A."/>
            <person name="Kuo A."/>
            <person name="Nagy L.G."/>
            <person name="Floudas D."/>
            <person name="Copeland A."/>
            <person name="Barry K.W."/>
            <person name="Cichocki N."/>
            <person name="Veneault-Fourrey C."/>
            <person name="LaButti K."/>
            <person name="Lindquist E.A."/>
            <person name="Lipzen A."/>
            <person name="Lundell T."/>
            <person name="Morin E."/>
            <person name="Murat C."/>
            <person name="Riley R."/>
            <person name="Ohm R."/>
            <person name="Sun H."/>
            <person name="Tunlid A."/>
            <person name="Henrissat B."/>
            <person name="Grigoriev I.V."/>
            <person name="Hibbett D.S."/>
            <person name="Martin F."/>
        </authorList>
    </citation>
    <scope>NUCLEOTIDE SEQUENCE [LARGE SCALE GENOMIC DNA]</scope>
    <source>
        <strain evidence="2">Foug A</strain>
    </source>
</reference>
<name>A0A0C2ZKS1_9AGAM</name>
<dbReference type="OrthoDB" id="10039611at2759"/>
<reference evidence="1 2" key="1">
    <citation type="submission" date="2014-04" db="EMBL/GenBank/DDBJ databases">
        <authorList>
            <consortium name="DOE Joint Genome Institute"/>
            <person name="Kuo A."/>
            <person name="Kohler A."/>
            <person name="Nagy L.G."/>
            <person name="Floudas D."/>
            <person name="Copeland A."/>
            <person name="Barry K.W."/>
            <person name="Cichocki N."/>
            <person name="Veneault-Fourrey C."/>
            <person name="LaButti K."/>
            <person name="Lindquist E.A."/>
            <person name="Lipzen A."/>
            <person name="Lundell T."/>
            <person name="Morin E."/>
            <person name="Murat C."/>
            <person name="Sun H."/>
            <person name="Tunlid A."/>
            <person name="Henrissat B."/>
            <person name="Grigoriev I.V."/>
            <person name="Hibbett D.S."/>
            <person name="Martin F."/>
            <person name="Nordberg H.P."/>
            <person name="Cantor M.N."/>
            <person name="Hua S.X."/>
        </authorList>
    </citation>
    <scope>NUCLEOTIDE SEQUENCE [LARGE SCALE GENOMIC DNA]</scope>
    <source>
        <strain evidence="1 2">Foug A</strain>
    </source>
</reference>
<dbReference type="InParanoid" id="A0A0C2ZKS1"/>
<sequence length="594" mass="68522">MSREGSWQPPDVVQAEAALKDLKKILKPPRTSGQGYKDPKLDAWTRERLEAIETFLGHYTNPQSPAYDTWTTASLLTAVGKGKTTWFARNLRAIAKPYVLFRISDPVVNPYYGRQSRSRLEDQDMANEIHEYLQTIESGHVRAQDIVNYLDKPDVQSRFGMKRGVSLATAKRWLTKMEYRWTKNFKGQYMDGHERGDVVWYRQNIFLKRWMEMEDQMRTWDEKDSSSSTPNSPSDCATLQHRQTVAWHHDESVFYANDRRTSRWVHKDASPKPYTKGEGVSVMVSDYVSADYGFLRSPDGKESARVLFKLGKSRDGYFTNDDVLAQTEVAMTIASKHFPDDDHIFIFNNATTHLKRPDNALSARKMPKFPPKEGMNWGLEVMEKDPFGKMTFDSHGKPLKIKVRMSDGKFGNGSPQPLYFPDGHPRAGIFKGMKVILEERGYNVTGLRAECPKFECRKDADHCCCRRLLYNEPDFTSVKSSLELACEAKGFEVLFLPKFHCELNFIEQVWGHGKRVYRQYPPSPKEEDLLRNVVNALESVSVEQMRKYARRSRRFMDAYQRGLTGQQAAWASKKYRGHRVLPNTILEELEQAGL</sequence>
<evidence type="ECO:0000313" key="1">
    <source>
        <dbReference type="EMBL" id="KIM62173.1"/>
    </source>
</evidence>
<dbReference type="PANTHER" id="PTHR35871:SF1">
    <property type="entry name" value="CXC1-LIKE CYSTEINE CLUSTER ASSOCIATED WITH KDZ TRANSPOSASES DOMAIN-CONTAINING PROTEIN"/>
    <property type="match status" value="1"/>
</dbReference>